<feature type="domain" description="Methyl-accepting transducer" evidence="5">
    <location>
        <begin position="237"/>
        <end position="473"/>
    </location>
</feature>
<dbReference type="SMART" id="SM00283">
    <property type="entry name" value="MA"/>
    <property type="match status" value="1"/>
</dbReference>
<dbReference type="Gene3D" id="1.10.287.950">
    <property type="entry name" value="Methyl-accepting chemotaxis protein"/>
    <property type="match status" value="1"/>
</dbReference>
<dbReference type="GO" id="GO:0016020">
    <property type="term" value="C:membrane"/>
    <property type="evidence" value="ECO:0007669"/>
    <property type="project" value="InterPro"/>
</dbReference>
<dbReference type="SUPFAM" id="SSF58104">
    <property type="entry name" value="Methyl-accepting chemotaxis protein (MCP) signaling domain"/>
    <property type="match status" value="1"/>
</dbReference>
<feature type="transmembrane region" description="Helical" evidence="4">
    <location>
        <begin position="12"/>
        <end position="31"/>
    </location>
</feature>
<organism evidence="6 7">
    <name type="scientific">Stieleria neptunia</name>
    <dbReference type="NCBI Taxonomy" id="2527979"/>
    <lineage>
        <taxon>Bacteria</taxon>
        <taxon>Pseudomonadati</taxon>
        <taxon>Planctomycetota</taxon>
        <taxon>Planctomycetia</taxon>
        <taxon>Pirellulales</taxon>
        <taxon>Pirellulaceae</taxon>
        <taxon>Stieleria</taxon>
    </lineage>
</organism>
<name>A0A518HPN2_9BACT</name>
<evidence type="ECO:0000256" key="4">
    <source>
        <dbReference type="SAM" id="Phobius"/>
    </source>
</evidence>
<dbReference type="Proteomes" id="UP000319004">
    <property type="component" value="Chromosome"/>
</dbReference>
<dbReference type="Pfam" id="PF00015">
    <property type="entry name" value="MCPsignal"/>
    <property type="match status" value="1"/>
</dbReference>
<dbReference type="AlphaFoldDB" id="A0A518HPN2"/>
<accession>A0A518HPN2</accession>
<feature type="region of interest" description="Disordered" evidence="3">
    <location>
        <begin position="486"/>
        <end position="524"/>
    </location>
</feature>
<proteinExistence type="predicted"/>
<dbReference type="PANTHER" id="PTHR32089">
    <property type="entry name" value="METHYL-ACCEPTING CHEMOTAXIS PROTEIN MCPB"/>
    <property type="match status" value="1"/>
</dbReference>
<feature type="transmembrane region" description="Helical" evidence="4">
    <location>
        <begin position="197"/>
        <end position="219"/>
    </location>
</feature>
<evidence type="ECO:0000256" key="1">
    <source>
        <dbReference type="ARBA" id="ARBA00023224"/>
    </source>
</evidence>
<evidence type="ECO:0000256" key="3">
    <source>
        <dbReference type="SAM" id="MobiDB-lite"/>
    </source>
</evidence>
<dbReference type="KEGG" id="snep:Enr13x_25870"/>
<dbReference type="PANTHER" id="PTHR32089:SF112">
    <property type="entry name" value="LYSOZYME-LIKE PROTEIN-RELATED"/>
    <property type="match status" value="1"/>
</dbReference>
<dbReference type="InterPro" id="IPR004089">
    <property type="entry name" value="MCPsignal_dom"/>
</dbReference>
<dbReference type="GO" id="GO:0007165">
    <property type="term" value="P:signal transduction"/>
    <property type="evidence" value="ECO:0007669"/>
    <property type="project" value="UniProtKB-KW"/>
</dbReference>
<keyword evidence="7" id="KW-1185">Reference proteome</keyword>
<keyword evidence="1 2" id="KW-0807">Transducer</keyword>
<dbReference type="PROSITE" id="PS50111">
    <property type="entry name" value="CHEMOTAXIS_TRANSDUC_2"/>
    <property type="match status" value="1"/>
</dbReference>
<keyword evidence="4" id="KW-0812">Transmembrane</keyword>
<gene>
    <name evidence="6" type="primary">mcpS</name>
    <name evidence="6" type="ORF">Enr13x_25870</name>
</gene>
<dbReference type="EMBL" id="CP037423">
    <property type="protein sequence ID" value="QDV42737.1"/>
    <property type="molecule type" value="Genomic_DNA"/>
</dbReference>
<dbReference type="RefSeq" id="WP_197455977.1">
    <property type="nucleotide sequence ID" value="NZ_CP037423.1"/>
</dbReference>
<reference evidence="6 7" key="1">
    <citation type="submission" date="2019-03" db="EMBL/GenBank/DDBJ databases">
        <title>Deep-cultivation of Planctomycetes and their phenomic and genomic characterization uncovers novel biology.</title>
        <authorList>
            <person name="Wiegand S."/>
            <person name="Jogler M."/>
            <person name="Boedeker C."/>
            <person name="Pinto D."/>
            <person name="Vollmers J."/>
            <person name="Rivas-Marin E."/>
            <person name="Kohn T."/>
            <person name="Peeters S.H."/>
            <person name="Heuer A."/>
            <person name="Rast P."/>
            <person name="Oberbeckmann S."/>
            <person name="Bunk B."/>
            <person name="Jeske O."/>
            <person name="Meyerdierks A."/>
            <person name="Storesund J.E."/>
            <person name="Kallscheuer N."/>
            <person name="Luecker S."/>
            <person name="Lage O.M."/>
            <person name="Pohl T."/>
            <person name="Merkel B.J."/>
            <person name="Hornburger P."/>
            <person name="Mueller R.-W."/>
            <person name="Bruemmer F."/>
            <person name="Labrenz M."/>
            <person name="Spormann A.M."/>
            <person name="Op den Camp H."/>
            <person name="Overmann J."/>
            <person name="Amann R."/>
            <person name="Jetten M.S.M."/>
            <person name="Mascher T."/>
            <person name="Medema M.H."/>
            <person name="Devos D.P."/>
            <person name="Kaster A.-K."/>
            <person name="Ovreas L."/>
            <person name="Rohde M."/>
            <person name="Galperin M.Y."/>
            <person name="Jogler C."/>
        </authorList>
    </citation>
    <scope>NUCLEOTIDE SEQUENCE [LARGE SCALE GENOMIC DNA]</scope>
    <source>
        <strain evidence="6 7">Enr13</strain>
    </source>
</reference>
<feature type="compositionally biased region" description="Basic and acidic residues" evidence="3">
    <location>
        <begin position="514"/>
        <end position="524"/>
    </location>
</feature>
<evidence type="ECO:0000256" key="2">
    <source>
        <dbReference type="PROSITE-ProRule" id="PRU00284"/>
    </source>
</evidence>
<evidence type="ECO:0000313" key="7">
    <source>
        <dbReference type="Proteomes" id="UP000319004"/>
    </source>
</evidence>
<protein>
    <submittedName>
        <fullName evidence="6">Methyl-accepting chemotaxis protein McpS</fullName>
    </submittedName>
</protein>
<evidence type="ECO:0000313" key="6">
    <source>
        <dbReference type="EMBL" id="QDV42737.1"/>
    </source>
</evidence>
<sequence>MSFNRFTVRSKIFILVGACALSFVGYGLWSWNTLSVAKVHGPYYNRIIQGKDLISDTVPPSNNLIESYLLSLEMAHEVEEGVGAEQIQQLVRRGIELKQEFENGHRFWEQELAEGPMKKLKTVECYAAAKEFYRVRDQEFVPACLRGDVKTAKLLSRGPMRQQYEQHRAAVNAVASMATRRNAADEAAVQALVDARMLWSLAGAASILLGIAGFGIYVARETILPLRRSATNLRYLSTHDLTDVSRRLRRDAENTSDQATMASGAAEEVSANAHALATAVEQFEESIKEIAANAANAASVARNAVCATEQTNQTITRLGESSAEIGNVIKVINSIAQQTNLLALNATIEAARAGEAGKGFAVVANEVKELAKETSRATKHIIGRIEAIQADTQEAVNAIGLVSEIIREIDESQNVIAGAVEEQTAMTSEISRNISDVATGSYEIVKSITMVAETAQSTTSGSDETLVTAASIERLAADLMLLVGQSGEASGRQPTEQASDSNRDASGGKYRLPAAKEDAFLESL</sequence>
<evidence type="ECO:0000259" key="5">
    <source>
        <dbReference type="PROSITE" id="PS50111"/>
    </source>
</evidence>
<keyword evidence="4" id="KW-1133">Transmembrane helix</keyword>
<keyword evidence="4" id="KW-0472">Membrane</keyword>